<feature type="domain" description="DYW" evidence="4">
    <location>
        <begin position="612"/>
        <end position="704"/>
    </location>
</feature>
<reference evidence="5" key="1">
    <citation type="journal article" date="2014" name="Nat. Commun.">
        <title>The tobacco genome sequence and its comparison with those of tomato and potato.</title>
        <authorList>
            <person name="Sierro N."/>
            <person name="Battey J.N."/>
            <person name="Ouadi S."/>
            <person name="Bakaher N."/>
            <person name="Bovet L."/>
            <person name="Willig A."/>
            <person name="Goepfert S."/>
            <person name="Peitsch M.C."/>
            <person name="Ivanov N.V."/>
        </authorList>
    </citation>
    <scope>NUCLEOTIDE SEQUENCE [LARGE SCALE GENOMIC DNA]</scope>
</reference>
<dbReference type="InterPro" id="IPR032867">
    <property type="entry name" value="DYW_dom"/>
</dbReference>
<dbReference type="Pfam" id="PF13041">
    <property type="entry name" value="PPR_2"/>
    <property type="match status" value="1"/>
</dbReference>
<dbReference type="RefSeq" id="XP_016472306.2">
    <property type="nucleotide sequence ID" value="XM_016616820.2"/>
</dbReference>
<dbReference type="InterPro" id="IPR046848">
    <property type="entry name" value="E_motif"/>
</dbReference>
<evidence type="ECO:0000259" key="4">
    <source>
        <dbReference type="Pfam" id="PF14432"/>
    </source>
</evidence>
<dbReference type="Proteomes" id="UP000790787">
    <property type="component" value="Chromosome 8"/>
</dbReference>
<feature type="repeat" description="PPR" evidence="3">
    <location>
        <begin position="295"/>
        <end position="329"/>
    </location>
</feature>
<feature type="repeat" description="PPR" evidence="3">
    <location>
        <begin position="202"/>
        <end position="236"/>
    </location>
</feature>
<organism evidence="5 6">
    <name type="scientific">Nicotiana tabacum</name>
    <name type="common">Common tobacco</name>
    <dbReference type="NCBI Taxonomy" id="4097"/>
    <lineage>
        <taxon>Eukaryota</taxon>
        <taxon>Viridiplantae</taxon>
        <taxon>Streptophyta</taxon>
        <taxon>Embryophyta</taxon>
        <taxon>Tracheophyta</taxon>
        <taxon>Spermatophyta</taxon>
        <taxon>Magnoliopsida</taxon>
        <taxon>eudicotyledons</taxon>
        <taxon>Gunneridae</taxon>
        <taxon>Pentapetalae</taxon>
        <taxon>asterids</taxon>
        <taxon>lamiids</taxon>
        <taxon>Solanales</taxon>
        <taxon>Solanaceae</taxon>
        <taxon>Nicotianoideae</taxon>
        <taxon>Nicotianeae</taxon>
        <taxon>Nicotiana</taxon>
    </lineage>
</organism>
<dbReference type="Gene3D" id="1.25.40.10">
    <property type="entry name" value="Tetratricopeptide repeat domain"/>
    <property type="match status" value="5"/>
</dbReference>
<reference evidence="6 7" key="2">
    <citation type="submission" date="2025-08" db="UniProtKB">
        <authorList>
            <consortium name="RefSeq"/>
        </authorList>
    </citation>
    <scope>IDENTIFICATION</scope>
    <source>
        <tissue evidence="6 7">Leaf</tissue>
    </source>
</reference>
<dbReference type="STRING" id="4097.A0A1S4A6Q5"/>
<dbReference type="AlphaFoldDB" id="A0A1S4A6Q5"/>
<keyword evidence="2" id="KW-0677">Repeat</keyword>
<dbReference type="OrthoDB" id="1028258at2759"/>
<dbReference type="InterPro" id="IPR046960">
    <property type="entry name" value="PPR_At4g14850-like_plant"/>
</dbReference>
<dbReference type="NCBIfam" id="TIGR00756">
    <property type="entry name" value="PPR"/>
    <property type="match status" value="8"/>
</dbReference>
<dbReference type="Pfam" id="PF20431">
    <property type="entry name" value="E_motif"/>
    <property type="match status" value="1"/>
</dbReference>
<dbReference type="PANTHER" id="PTHR47926:SF373">
    <property type="entry name" value="TETRATRICOPEPTIDE-LIKE HELICAL DOMAIN SUPERFAMILY, DYW DOMAIN-CONTAINING PROTEIN"/>
    <property type="match status" value="1"/>
</dbReference>
<comment type="similarity">
    <text evidence="1">Belongs to the PPR family. PCMP-H subfamily.</text>
</comment>
<feature type="repeat" description="PPR" evidence="3">
    <location>
        <begin position="140"/>
        <end position="174"/>
    </location>
</feature>
<dbReference type="SUPFAM" id="SSF48452">
    <property type="entry name" value="TPR-like"/>
    <property type="match status" value="2"/>
</dbReference>
<dbReference type="PaxDb" id="4097-A0A1S4A6Q5"/>
<feature type="repeat" description="PPR" evidence="3">
    <location>
        <begin position="47"/>
        <end position="77"/>
    </location>
</feature>
<evidence type="ECO:0000313" key="6">
    <source>
        <dbReference type="RefSeq" id="XP_016472305.2"/>
    </source>
</evidence>
<dbReference type="Pfam" id="PF14432">
    <property type="entry name" value="DYW_deaminase"/>
    <property type="match status" value="1"/>
</dbReference>
<dbReference type="FunFam" id="1.25.40.10:FF:001506">
    <property type="entry name" value="Os03g0317100 protein"/>
    <property type="match status" value="1"/>
</dbReference>
<dbReference type="GO" id="GO:0009451">
    <property type="term" value="P:RNA modification"/>
    <property type="evidence" value="ECO:0000318"/>
    <property type="project" value="GO_Central"/>
</dbReference>
<dbReference type="GeneID" id="107794337"/>
<proteinExistence type="inferred from homology"/>
<dbReference type="RefSeq" id="XP_016472305.2">
    <property type="nucleotide sequence ID" value="XM_016616819.2"/>
</dbReference>
<dbReference type="FunFam" id="1.25.40.10:FF:000366">
    <property type="entry name" value="Pentatricopeptide (PPR) repeat-containing protein"/>
    <property type="match status" value="1"/>
</dbReference>
<dbReference type="PROSITE" id="PS51375">
    <property type="entry name" value="PPR"/>
    <property type="match status" value="6"/>
</dbReference>
<evidence type="ECO:0000256" key="1">
    <source>
        <dbReference type="ARBA" id="ARBA00006643"/>
    </source>
</evidence>
<dbReference type="FunFam" id="1.25.40.10:FF:000125">
    <property type="entry name" value="Pentatricopeptide repeat-containing protein"/>
    <property type="match status" value="2"/>
</dbReference>
<name>A0A1S4A6Q5_TOBAC</name>
<dbReference type="PANTHER" id="PTHR47926">
    <property type="entry name" value="PENTATRICOPEPTIDE REPEAT-CONTAINING PROTEIN"/>
    <property type="match status" value="1"/>
</dbReference>
<protein>
    <submittedName>
        <fullName evidence="6 7">Pentatricopeptide repeat-containing protein At1g56690, mitochondrial-like</fullName>
    </submittedName>
</protein>
<evidence type="ECO:0000313" key="7">
    <source>
        <dbReference type="RefSeq" id="XP_016472306.2"/>
    </source>
</evidence>
<accession>A0A1S4A6Q5</accession>
<dbReference type="InterPro" id="IPR002885">
    <property type="entry name" value="PPR_rpt"/>
</dbReference>
<dbReference type="Pfam" id="PF01535">
    <property type="entry name" value="PPR"/>
    <property type="match status" value="9"/>
</dbReference>
<dbReference type="InterPro" id="IPR011990">
    <property type="entry name" value="TPR-like_helical_dom_sf"/>
</dbReference>
<dbReference type="GO" id="GO:0008270">
    <property type="term" value="F:zinc ion binding"/>
    <property type="evidence" value="ECO:0007669"/>
    <property type="project" value="InterPro"/>
</dbReference>
<gene>
    <name evidence="6 7" type="primary">LOC107794337</name>
</gene>
<evidence type="ECO:0000256" key="3">
    <source>
        <dbReference type="PROSITE-ProRule" id="PRU00708"/>
    </source>
</evidence>
<evidence type="ECO:0000313" key="5">
    <source>
        <dbReference type="Proteomes" id="UP000790787"/>
    </source>
</evidence>
<feature type="repeat" description="PPR" evidence="3">
    <location>
        <begin position="78"/>
        <end position="112"/>
    </location>
</feature>
<dbReference type="GO" id="GO:0048731">
    <property type="term" value="P:system development"/>
    <property type="evidence" value="ECO:0007669"/>
    <property type="project" value="UniProtKB-ARBA"/>
</dbReference>
<dbReference type="KEGG" id="nta:107794337"/>
<sequence>MIWLVEVNLVRTMVKYTPKYIWTNEINYYFYKNNRANFSDTTTLVFLLCSQRLQLSVGSYPKRSSSTAGVRFSLMHRVFFVQCRKYYYTHAIAANSQISHFARLGQIQNARRVFDEMSDKTVTSWNSIIAGYFQNQQPYEGQRLFDQMPERNIVSWNGLISGYVKNGMVKEARKVFDKMPQRNVISWTAMVRGYVEKGLVEEAETLFWQMPEKNVVSWTVMLGGLIQEGRIDEARKLYVMMPVKDVVARTNMICGYCQEARLEEARDLFDDMPQKNVVSWTAMVSGYAQNGKLDIARKLFEVMPDKNEISWTAIVISNVQYGRFEEAWKLFEVMPVKTTPACNAIILGIGQNGEVAKVRMVFDHLKEKDDATWSAMIKVYERKGYELEALDLFQRMQVEGFRPNFPSLISMLSICASLASLDYGREIHAKLIRTDCDDDVYVSSVLITMYIKCGDFVKAKIIFDRFSPKDVVMWNSIITGYAQHGLGDEALEVFREMCSLGITPDEVTFVGVLSACSYTGKVKEGQGIFESMNSKYQMEPATAHYACMVDMLGRAGRLNEAMDLINKMTVEADAIVWGSLMGACRMHMNLDLAEVAAKKLLQLEPQNSGPYVLLSNIYASKGKWADVASLRKSMQSREVVKSPGCSWLEVDKKVHMFTGGQSTPHPEHESIIKMLEKLRPMLREAGYCPDGSFALHDVDEEEKMHSLNYHSEKLAVAYGLLKLPEGMPIRVMKNLRVCGDCHSAIKLISKVTGREIILRDANRFHHFKDGVCSCRDYW</sequence>
<dbReference type="GO" id="GO:0003723">
    <property type="term" value="F:RNA binding"/>
    <property type="evidence" value="ECO:0000318"/>
    <property type="project" value="GO_Central"/>
</dbReference>
<dbReference type="OMA" id="GIFHDMR"/>
<feature type="repeat" description="PPR" evidence="3">
    <location>
        <begin position="396"/>
        <end position="430"/>
    </location>
</feature>
<evidence type="ECO:0000256" key="2">
    <source>
        <dbReference type="ARBA" id="ARBA00022737"/>
    </source>
</evidence>
<keyword evidence="5" id="KW-1185">Reference proteome</keyword>